<dbReference type="Gene3D" id="2.60.40.380">
    <property type="entry name" value="Purple acid phosphatase-like, N-terminal"/>
    <property type="match status" value="1"/>
</dbReference>
<dbReference type="PROSITE" id="PS51318">
    <property type="entry name" value="TAT"/>
    <property type="match status" value="1"/>
</dbReference>
<organism evidence="3 4">
    <name type="scientific">Marinicauda algicola</name>
    <dbReference type="NCBI Taxonomy" id="2029849"/>
    <lineage>
        <taxon>Bacteria</taxon>
        <taxon>Pseudomonadati</taxon>
        <taxon>Pseudomonadota</taxon>
        <taxon>Alphaproteobacteria</taxon>
        <taxon>Maricaulales</taxon>
        <taxon>Maricaulaceae</taxon>
        <taxon>Marinicauda</taxon>
    </lineage>
</organism>
<dbReference type="CDD" id="cd07389">
    <property type="entry name" value="MPP_PhoD"/>
    <property type="match status" value="1"/>
</dbReference>
<dbReference type="InterPro" id="IPR052900">
    <property type="entry name" value="Phospholipid_Metab_Enz"/>
</dbReference>
<evidence type="ECO:0000259" key="2">
    <source>
        <dbReference type="Pfam" id="PF16655"/>
    </source>
</evidence>
<evidence type="ECO:0000313" key="4">
    <source>
        <dbReference type="Proteomes" id="UP000308054"/>
    </source>
</evidence>
<reference evidence="3 4" key="1">
    <citation type="journal article" date="2017" name="Int. J. Syst. Evol. Microbiol.">
        <title>Marinicauda algicola sp. nov., isolated from a marine red alga Rhodosorus marinus.</title>
        <authorList>
            <person name="Jeong S.E."/>
            <person name="Jeon S.H."/>
            <person name="Chun B.H."/>
            <person name="Kim D.W."/>
            <person name="Jeon C.O."/>
        </authorList>
    </citation>
    <scope>NUCLEOTIDE SEQUENCE [LARGE SCALE GENOMIC DNA]</scope>
    <source>
        <strain evidence="3 4">JCM 31718</strain>
    </source>
</reference>
<dbReference type="InterPro" id="IPR018946">
    <property type="entry name" value="PhoD-like_MPP"/>
</dbReference>
<dbReference type="AlphaFoldDB" id="A0A4V3RYJ2"/>
<dbReference type="PROSITE" id="PS51257">
    <property type="entry name" value="PROKAR_LIPOPROTEIN"/>
    <property type="match status" value="1"/>
</dbReference>
<dbReference type="Pfam" id="PF16655">
    <property type="entry name" value="PhoD_N"/>
    <property type="match status" value="1"/>
</dbReference>
<dbReference type="InterPro" id="IPR038607">
    <property type="entry name" value="PhoD-like_sf"/>
</dbReference>
<proteinExistence type="predicted"/>
<dbReference type="OrthoDB" id="327733at2"/>
<dbReference type="InterPro" id="IPR029052">
    <property type="entry name" value="Metallo-depent_PP-like"/>
</dbReference>
<dbReference type="SUPFAM" id="SSF56300">
    <property type="entry name" value="Metallo-dependent phosphatases"/>
    <property type="match status" value="1"/>
</dbReference>
<dbReference type="Pfam" id="PF09423">
    <property type="entry name" value="PhoD"/>
    <property type="match status" value="1"/>
</dbReference>
<dbReference type="PANTHER" id="PTHR43606:SF2">
    <property type="entry name" value="ALKALINE PHOSPHATASE FAMILY PROTEIN (AFU_ORTHOLOGUE AFUA_5G03860)"/>
    <property type="match status" value="1"/>
</dbReference>
<dbReference type="EMBL" id="SRXW01000001">
    <property type="protein sequence ID" value="TGY90559.1"/>
    <property type="molecule type" value="Genomic_DNA"/>
</dbReference>
<dbReference type="InterPro" id="IPR032093">
    <property type="entry name" value="PhoD_N"/>
</dbReference>
<dbReference type="RefSeq" id="WP_135995057.1">
    <property type="nucleotide sequence ID" value="NZ_CP071057.1"/>
</dbReference>
<feature type="domain" description="Phospholipase D N-terminal" evidence="2">
    <location>
        <begin position="50"/>
        <end position="146"/>
    </location>
</feature>
<feature type="domain" description="PhoD-like phosphatase metallophosphatase" evidence="1">
    <location>
        <begin position="159"/>
        <end position="499"/>
    </location>
</feature>
<name>A0A4V3RYJ2_9PROT</name>
<gene>
    <name evidence="3" type="ORF">E5163_05410</name>
</gene>
<sequence length="532" mass="59055">MSKLILPDMNRRLLLRGAAGGAVAALAAACRLPETGASSARGFRNDPFSLGVASGDPTPDGMVLWTRLAPNPLDPDGGMASEPVEVAWEIAEDEGFLNIVRSGVERALPGQGHSVHAEIHGLPAGRTYFYRFHAGDATSPTGRTATTPAFLSGVDRMRIAWVSCSHYEQGFFHAYRDLVEENADVVIHTGDYIYESSWGPQVRRHAVPEPYTLADYRMTHALYRLDPDLQAAAAHAPWLVTWDDHEVDNDYAGDVAEEPHVGLADFRERRLAAYQAYWENMPLRRRSMLERASGRMRVWGETVFGNLAAVYMTDGRQFRTPMACPTEEDRGGNIIARDCPERLDPERTYLGAGQERWLNSSFGRSGARWNLLVQPTLFSPFYSADPETGALTAWSDGWDGYPAARQRLIDTFAGRPESNPILLGGDTHCYWVTDVKQDYADPNSPTVASEFVTTAVTSHHTNHDAFAANVPDFPHIRHFDARERGYGLVELTGQRAEVTLRTVGEVKRRDGREKRDQARFVVEAGRAGPQRA</sequence>
<dbReference type="InterPro" id="IPR006311">
    <property type="entry name" value="TAT_signal"/>
</dbReference>
<accession>A0A4V3RYJ2</accession>
<keyword evidence="4" id="KW-1185">Reference proteome</keyword>
<evidence type="ECO:0000313" key="3">
    <source>
        <dbReference type="EMBL" id="TGY90559.1"/>
    </source>
</evidence>
<protein>
    <submittedName>
        <fullName evidence="3">Alkaline phosphatase</fullName>
    </submittedName>
</protein>
<dbReference type="Proteomes" id="UP000308054">
    <property type="component" value="Unassembled WGS sequence"/>
</dbReference>
<evidence type="ECO:0000259" key="1">
    <source>
        <dbReference type="Pfam" id="PF09423"/>
    </source>
</evidence>
<dbReference type="Gene3D" id="3.60.21.70">
    <property type="entry name" value="PhoD-like phosphatase"/>
    <property type="match status" value="1"/>
</dbReference>
<dbReference type="PANTHER" id="PTHR43606">
    <property type="entry name" value="PHOSPHATASE, PUTATIVE (AFU_ORTHOLOGUE AFUA_6G08710)-RELATED"/>
    <property type="match status" value="1"/>
</dbReference>
<comment type="caution">
    <text evidence="3">The sequence shown here is derived from an EMBL/GenBank/DDBJ whole genome shotgun (WGS) entry which is preliminary data.</text>
</comment>